<reference evidence="1" key="1">
    <citation type="submission" date="2020-05" db="EMBL/GenBank/DDBJ databases">
        <title>Mycena genomes resolve the evolution of fungal bioluminescence.</title>
        <authorList>
            <person name="Tsai I.J."/>
        </authorList>
    </citation>
    <scope>NUCLEOTIDE SEQUENCE</scope>
    <source>
        <strain evidence="1">CCC161011</strain>
    </source>
</reference>
<protein>
    <submittedName>
        <fullName evidence="1">Uncharacterized protein</fullName>
    </submittedName>
</protein>
<dbReference type="InterPro" id="IPR036537">
    <property type="entry name" value="Adaptor_Cbl_N_dom_sf"/>
</dbReference>
<evidence type="ECO:0000313" key="1">
    <source>
        <dbReference type="EMBL" id="KAF7359753.1"/>
    </source>
</evidence>
<accession>A0A8H6YHB1</accession>
<keyword evidence="2" id="KW-1185">Reference proteome</keyword>
<dbReference type="CDD" id="cd21037">
    <property type="entry name" value="MLKL_NTD"/>
    <property type="match status" value="1"/>
</dbReference>
<sequence length="212" mass="23774">MPLHMTTVENRLNNITARLTPALTLLGELDDAFGPPFVRPISNTVLSLVTAVQNVKRNKDECMELMENIHQVLYAIISLHLNAPAASVSPSVLDEIGKFMATLHKIHSYVEHQAASKLRQILQNNQMTMLFKDCRAGLAEAIHNFKIDAGVAIFHDMEEMKKTAEMMQNQLFELIGSLSDGTISDRSSSIYRGPNDSQNRYDHGHYNQVIID</sequence>
<dbReference type="InterPro" id="IPR059179">
    <property type="entry name" value="MLKL-like_MCAfunc"/>
</dbReference>
<dbReference type="EMBL" id="JACAZI010000005">
    <property type="protein sequence ID" value="KAF7359753.1"/>
    <property type="molecule type" value="Genomic_DNA"/>
</dbReference>
<gene>
    <name evidence="1" type="ORF">MVEN_00700000</name>
</gene>
<dbReference type="Proteomes" id="UP000620124">
    <property type="component" value="Unassembled WGS sequence"/>
</dbReference>
<comment type="caution">
    <text evidence="1">The sequence shown here is derived from an EMBL/GenBank/DDBJ whole genome shotgun (WGS) entry which is preliminary data.</text>
</comment>
<dbReference type="Gene3D" id="1.20.930.20">
    <property type="entry name" value="Adaptor protein Cbl, N-terminal domain"/>
    <property type="match status" value="1"/>
</dbReference>
<dbReference type="AlphaFoldDB" id="A0A8H6YHB1"/>
<evidence type="ECO:0000313" key="2">
    <source>
        <dbReference type="Proteomes" id="UP000620124"/>
    </source>
</evidence>
<organism evidence="1 2">
    <name type="scientific">Mycena venus</name>
    <dbReference type="NCBI Taxonomy" id="2733690"/>
    <lineage>
        <taxon>Eukaryota</taxon>
        <taxon>Fungi</taxon>
        <taxon>Dikarya</taxon>
        <taxon>Basidiomycota</taxon>
        <taxon>Agaricomycotina</taxon>
        <taxon>Agaricomycetes</taxon>
        <taxon>Agaricomycetidae</taxon>
        <taxon>Agaricales</taxon>
        <taxon>Marasmiineae</taxon>
        <taxon>Mycenaceae</taxon>
        <taxon>Mycena</taxon>
    </lineage>
</organism>
<dbReference type="OrthoDB" id="3022330at2759"/>
<name>A0A8H6YHB1_9AGAR</name>
<proteinExistence type="predicted"/>
<dbReference type="GO" id="GO:0007166">
    <property type="term" value="P:cell surface receptor signaling pathway"/>
    <property type="evidence" value="ECO:0007669"/>
    <property type="project" value="InterPro"/>
</dbReference>